<protein>
    <recommendedName>
        <fullName evidence="2">Mu-like prophage FluMu N-terminal domain-containing protein</fullName>
    </recommendedName>
</protein>
<proteinExistence type="predicted"/>
<evidence type="ECO:0000313" key="3">
    <source>
        <dbReference type="EMBL" id="SBW13038.1"/>
    </source>
</evidence>
<feature type="compositionally biased region" description="Low complexity" evidence="1">
    <location>
        <begin position="11"/>
        <end position="35"/>
    </location>
</feature>
<name>A0A212KN06_9PROT</name>
<dbReference type="AlphaFoldDB" id="A0A212KN06"/>
<evidence type="ECO:0000259" key="2">
    <source>
        <dbReference type="Pfam" id="PF17891"/>
    </source>
</evidence>
<dbReference type="SUPFAM" id="SSF160059">
    <property type="entry name" value="PriA/YqbF domain"/>
    <property type="match status" value="1"/>
</dbReference>
<gene>
    <name evidence="3" type="ORF">KL86APRO_40060</name>
</gene>
<feature type="region of interest" description="Disordered" evidence="1">
    <location>
        <begin position="1"/>
        <end position="35"/>
    </location>
</feature>
<feature type="domain" description="Mu-like prophage FluMu N-terminal" evidence="2">
    <location>
        <begin position="56"/>
        <end position="100"/>
    </location>
</feature>
<reference evidence="3" key="1">
    <citation type="submission" date="2016-04" db="EMBL/GenBank/DDBJ databases">
        <authorList>
            <person name="Evans L.H."/>
            <person name="Alamgir A."/>
            <person name="Owens N."/>
            <person name="Weber N.D."/>
            <person name="Virtaneva K."/>
            <person name="Barbian K."/>
            <person name="Babar A."/>
            <person name="Rosenke K."/>
        </authorList>
    </citation>
    <scope>NUCLEOTIDE SEQUENCE</scope>
    <source>
        <strain evidence="3">86</strain>
    </source>
</reference>
<dbReference type="Gene3D" id="3.40.5.80">
    <property type="match status" value="1"/>
</dbReference>
<accession>A0A212KN06</accession>
<sequence length="102" mass="10407">MAAKKPEDTTAPAAPVAEPVVGEAAAAPEPVPQAEAADVPVATPITTLPALRVTAKVAGFRRAGLAWPDQPVTVPRGALSADRIEQIKAEPMLVVEEIAAPV</sequence>
<dbReference type="EMBL" id="FLUO01000004">
    <property type="protein sequence ID" value="SBW13038.1"/>
    <property type="molecule type" value="Genomic_DNA"/>
</dbReference>
<dbReference type="Pfam" id="PF17891">
    <property type="entry name" value="FluMu_N"/>
    <property type="match status" value="1"/>
</dbReference>
<dbReference type="InterPro" id="IPR041227">
    <property type="entry name" value="FluMu_N"/>
</dbReference>
<evidence type="ECO:0000256" key="1">
    <source>
        <dbReference type="SAM" id="MobiDB-lite"/>
    </source>
</evidence>
<organism evidence="3">
    <name type="scientific">uncultured Alphaproteobacteria bacterium</name>
    <dbReference type="NCBI Taxonomy" id="91750"/>
    <lineage>
        <taxon>Bacteria</taxon>
        <taxon>Pseudomonadati</taxon>
        <taxon>Pseudomonadota</taxon>
        <taxon>Alphaproteobacteria</taxon>
        <taxon>environmental samples</taxon>
    </lineage>
</organism>